<gene>
    <name evidence="1" type="ORF">MJO28_006061</name>
</gene>
<proteinExistence type="predicted"/>
<comment type="caution">
    <text evidence="1">The sequence shown here is derived from an EMBL/GenBank/DDBJ whole genome shotgun (WGS) entry which is preliminary data.</text>
</comment>
<dbReference type="EMBL" id="CM045870">
    <property type="protein sequence ID" value="KAI7953514.1"/>
    <property type="molecule type" value="Genomic_DNA"/>
</dbReference>
<name>A0ACC0EHD1_9BASI</name>
<accession>A0ACC0EHD1</accession>
<protein>
    <submittedName>
        <fullName evidence="1">Uncharacterized protein</fullName>
    </submittedName>
</protein>
<evidence type="ECO:0000313" key="1">
    <source>
        <dbReference type="EMBL" id="KAI7953514.1"/>
    </source>
</evidence>
<evidence type="ECO:0000313" key="2">
    <source>
        <dbReference type="Proteomes" id="UP001060170"/>
    </source>
</evidence>
<keyword evidence="2" id="KW-1185">Reference proteome</keyword>
<reference evidence="2" key="2">
    <citation type="journal article" date="2018" name="Mol. Plant Microbe Interact.">
        <title>Genome sequence resources for the wheat stripe rust pathogen (Puccinia striiformis f. sp. tritici) and the barley stripe rust pathogen (Puccinia striiformis f. sp. hordei).</title>
        <authorList>
            <person name="Xia C."/>
            <person name="Wang M."/>
            <person name="Yin C."/>
            <person name="Cornejo O.E."/>
            <person name="Hulbert S.H."/>
            <person name="Chen X."/>
        </authorList>
    </citation>
    <scope>NUCLEOTIDE SEQUENCE [LARGE SCALE GENOMIC DNA]</scope>
    <source>
        <strain evidence="2">93-210</strain>
    </source>
</reference>
<sequence>MITQLWEASAILFVLQSKRASASPLELKPESTQLDRLDWCRSPAHGHRDRWRPFRVTAVAHITYRPHVPPVPSHGCYSWPHVAPVPSHMWRLRAGVMNGKYGGGRPLQ</sequence>
<reference evidence="2" key="1">
    <citation type="journal article" date="2018" name="BMC Genomics">
        <title>Genomic insights into host adaptation between the wheat stripe rust pathogen (Puccinia striiformis f. sp. tritici) and the barley stripe rust pathogen (Puccinia striiformis f. sp. hordei).</title>
        <authorList>
            <person name="Xia C."/>
            <person name="Wang M."/>
            <person name="Yin C."/>
            <person name="Cornejo O.E."/>
            <person name="Hulbert S.H."/>
            <person name="Chen X."/>
        </authorList>
    </citation>
    <scope>NUCLEOTIDE SEQUENCE [LARGE SCALE GENOMIC DNA]</scope>
    <source>
        <strain evidence="2">93-210</strain>
    </source>
</reference>
<dbReference type="Proteomes" id="UP001060170">
    <property type="component" value="Chromosome 6"/>
</dbReference>
<reference evidence="1 2" key="3">
    <citation type="journal article" date="2022" name="Microbiol. Spectr.">
        <title>Folding features and dynamics of 3D genome architecture in plant fungal pathogens.</title>
        <authorList>
            <person name="Xia C."/>
        </authorList>
    </citation>
    <scope>NUCLEOTIDE SEQUENCE [LARGE SCALE GENOMIC DNA]</scope>
    <source>
        <strain evidence="1 2">93-210</strain>
    </source>
</reference>
<organism evidence="1 2">
    <name type="scientific">Puccinia striiformis f. sp. tritici</name>
    <dbReference type="NCBI Taxonomy" id="168172"/>
    <lineage>
        <taxon>Eukaryota</taxon>
        <taxon>Fungi</taxon>
        <taxon>Dikarya</taxon>
        <taxon>Basidiomycota</taxon>
        <taxon>Pucciniomycotina</taxon>
        <taxon>Pucciniomycetes</taxon>
        <taxon>Pucciniales</taxon>
        <taxon>Pucciniaceae</taxon>
        <taxon>Puccinia</taxon>
    </lineage>
</organism>